<name>A0A9P5XYW6_9AGAR</name>
<evidence type="ECO:0000313" key="3">
    <source>
        <dbReference type="EMBL" id="KAF9459300.1"/>
    </source>
</evidence>
<gene>
    <name evidence="3" type="ORF">BDZ94DRAFT_1312500</name>
</gene>
<keyword evidence="3" id="KW-0808">Transferase</keyword>
<dbReference type="InterPro" id="IPR051681">
    <property type="entry name" value="Ser/Thr_Kinases-Pseudokinases"/>
</dbReference>
<dbReference type="GO" id="GO:0004674">
    <property type="term" value="F:protein serine/threonine kinase activity"/>
    <property type="evidence" value="ECO:0007669"/>
    <property type="project" value="TreeGrafter"/>
</dbReference>
<comment type="caution">
    <text evidence="3">The sequence shown here is derived from an EMBL/GenBank/DDBJ whole genome shotgun (WGS) entry which is preliminary data.</text>
</comment>
<dbReference type="PANTHER" id="PTHR44329">
    <property type="entry name" value="SERINE/THREONINE-PROTEIN KINASE TNNI3K-RELATED"/>
    <property type="match status" value="1"/>
</dbReference>
<dbReference type="SUPFAM" id="SSF56112">
    <property type="entry name" value="Protein kinase-like (PK-like)"/>
    <property type="match status" value="1"/>
</dbReference>
<dbReference type="AlphaFoldDB" id="A0A9P5XYW6"/>
<accession>A0A9P5XYW6</accession>
<reference evidence="3" key="1">
    <citation type="submission" date="2020-11" db="EMBL/GenBank/DDBJ databases">
        <authorList>
            <consortium name="DOE Joint Genome Institute"/>
            <person name="Ahrendt S."/>
            <person name="Riley R."/>
            <person name="Andreopoulos W."/>
            <person name="Labutti K."/>
            <person name="Pangilinan J."/>
            <person name="Ruiz-Duenas F.J."/>
            <person name="Barrasa J.M."/>
            <person name="Sanchez-Garcia M."/>
            <person name="Camarero S."/>
            <person name="Miyauchi S."/>
            <person name="Serrano A."/>
            <person name="Linde D."/>
            <person name="Babiker R."/>
            <person name="Drula E."/>
            <person name="Ayuso-Fernandez I."/>
            <person name="Pacheco R."/>
            <person name="Padilla G."/>
            <person name="Ferreira P."/>
            <person name="Barriuso J."/>
            <person name="Kellner H."/>
            <person name="Castanera R."/>
            <person name="Alfaro M."/>
            <person name="Ramirez L."/>
            <person name="Pisabarro A.G."/>
            <person name="Kuo A."/>
            <person name="Tritt A."/>
            <person name="Lipzen A."/>
            <person name="He G."/>
            <person name="Yan M."/>
            <person name="Ng V."/>
            <person name="Cullen D."/>
            <person name="Martin F."/>
            <person name="Rosso M.-N."/>
            <person name="Henrissat B."/>
            <person name="Hibbett D."/>
            <person name="Martinez A.T."/>
            <person name="Grigoriev I.V."/>
        </authorList>
    </citation>
    <scope>NUCLEOTIDE SEQUENCE</scope>
    <source>
        <strain evidence="3">CBS 247.69</strain>
    </source>
</reference>
<keyword evidence="3" id="KW-0418">Kinase</keyword>
<organism evidence="3 4">
    <name type="scientific">Collybia nuda</name>
    <dbReference type="NCBI Taxonomy" id="64659"/>
    <lineage>
        <taxon>Eukaryota</taxon>
        <taxon>Fungi</taxon>
        <taxon>Dikarya</taxon>
        <taxon>Basidiomycota</taxon>
        <taxon>Agaricomycotina</taxon>
        <taxon>Agaricomycetes</taxon>
        <taxon>Agaricomycetidae</taxon>
        <taxon>Agaricales</taxon>
        <taxon>Tricholomatineae</taxon>
        <taxon>Clitocybaceae</taxon>
        <taxon>Collybia</taxon>
    </lineage>
</organism>
<proteinExistence type="predicted"/>
<dbReference type="PROSITE" id="PS50011">
    <property type="entry name" value="PROTEIN_KINASE_DOM"/>
    <property type="match status" value="1"/>
</dbReference>
<evidence type="ECO:0000313" key="4">
    <source>
        <dbReference type="Proteomes" id="UP000807353"/>
    </source>
</evidence>
<dbReference type="InterPro" id="IPR011009">
    <property type="entry name" value="Kinase-like_dom_sf"/>
</dbReference>
<evidence type="ECO:0000256" key="1">
    <source>
        <dbReference type="SAM" id="MobiDB-lite"/>
    </source>
</evidence>
<dbReference type="GO" id="GO:0005524">
    <property type="term" value="F:ATP binding"/>
    <property type="evidence" value="ECO:0007669"/>
    <property type="project" value="InterPro"/>
</dbReference>
<feature type="region of interest" description="Disordered" evidence="1">
    <location>
        <begin position="269"/>
        <end position="288"/>
    </location>
</feature>
<dbReference type="PROSITE" id="PS00108">
    <property type="entry name" value="PROTEIN_KINASE_ST"/>
    <property type="match status" value="1"/>
</dbReference>
<sequence length="496" mass="55122">MNLPESSEYLPLQAYHGCVSSAPAPATRVTIQSSSSFRYGPAPISKDDELGILRVVGRNNIPIVPLADIQLASTNWQTDAQTRSGLAMHVHRGTWGGQSVALKRVRKHMFNEGGTHSQENAMRHSRAILDLGFELQIMSKPSLRRHRNIITLLAITFDLAWTSDADPTGELTLPILVVEHADTRFPDLGLFFNPQHNPTLPTRLSFEVSASLIADIADGIVALHGHDLVHADLKPTNILIFPDNSIPCGLIAKVADFGLSGMTTYRSDGLRVPGRDPPRGGTTEWNAPECAGEVRPPVFVKGIYQEQPHELPSRDVYSFGLLASYIALDGQTPGSYVQDLAQVKKSDGIIDAVRARLEIHHREDMDDSGSIGSLVSTIVNMTLSLDHEKRTKHLDNIRQLLFGSNPYEHEHPTPTKFVLNFNLIPNSLHEFKREGLYRAYWQSPPGFREHVRKCFLNFSSGLPQYVSPDIMRCLEEPDINDVVVERIRDSNSDSLD</sequence>
<evidence type="ECO:0000259" key="2">
    <source>
        <dbReference type="PROSITE" id="PS50011"/>
    </source>
</evidence>
<dbReference type="InterPro" id="IPR008271">
    <property type="entry name" value="Ser/Thr_kinase_AS"/>
</dbReference>
<dbReference type="SMART" id="SM00220">
    <property type="entry name" value="S_TKc"/>
    <property type="match status" value="1"/>
</dbReference>
<dbReference type="EMBL" id="MU150319">
    <property type="protein sequence ID" value="KAF9459300.1"/>
    <property type="molecule type" value="Genomic_DNA"/>
</dbReference>
<dbReference type="Pfam" id="PF00069">
    <property type="entry name" value="Pkinase"/>
    <property type="match status" value="1"/>
</dbReference>
<dbReference type="Gene3D" id="3.30.200.20">
    <property type="entry name" value="Phosphorylase Kinase, domain 1"/>
    <property type="match status" value="1"/>
</dbReference>
<protein>
    <submittedName>
        <fullName evidence="3">Kinase-like domain-containing protein</fullName>
    </submittedName>
</protein>
<dbReference type="Proteomes" id="UP000807353">
    <property type="component" value="Unassembled WGS sequence"/>
</dbReference>
<dbReference type="Gene3D" id="1.10.510.10">
    <property type="entry name" value="Transferase(Phosphotransferase) domain 1"/>
    <property type="match status" value="1"/>
</dbReference>
<dbReference type="OrthoDB" id="2840854at2759"/>
<dbReference type="InterPro" id="IPR000719">
    <property type="entry name" value="Prot_kinase_dom"/>
</dbReference>
<keyword evidence="4" id="KW-1185">Reference proteome</keyword>
<feature type="domain" description="Protein kinase" evidence="2">
    <location>
        <begin position="50"/>
        <end position="402"/>
    </location>
</feature>